<keyword evidence="1" id="KW-0547">Nucleotide-binding</keyword>
<dbReference type="GO" id="GO:0005524">
    <property type="term" value="F:ATP binding"/>
    <property type="evidence" value="ECO:0007669"/>
    <property type="project" value="UniProtKB-KW"/>
</dbReference>
<accession>A0A956N878</accession>
<feature type="domain" description="Deoxynucleoside kinase" evidence="2">
    <location>
        <begin position="7"/>
        <end position="197"/>
    </location>
</feature>
<gene>
    <name evidence="3" type="ORF">KDA27_00070</name>
</gene>
<dbReference type="PANTHER" id="PTHR10513:SF46">
    <property type="entry name" value="DEOXYGUANOSINE KINASE"/>
    <property type="match status" value="1"/>
</dbReference>
<evidence type="ECO:0000313" key="3">
    <source>
        <dbReference type="EMBL" id="MCA9754166.1"/>
    </source>
</evidence>
<dbReference type="InterPro" id="IPR002624">
    <property type="entry name" value="DCK/DGK"/>
</dbReference>
<dbReference type="InterPro" id="IPR050566">
    <property type="entry name" value="Deoxyribonucleoside_kinase"/>
</dbReference>
<dbReference type="InterPro" id="IPR027417">
    <property type="entry name" value="P-loop_NTPase"/>
</dbReference>
<organism evidence="3 4">
    <name type="scientific">Eiseniibacteriota bacterium</name>
    <dbReference type="NCBI Taxonomy" id="2212470"/>
    <lineage>
        <taxon>Bacteria</taxon>
        <taxon>Candidatus Eiseniibacteriota</taxon>
    </lineage>
</organism>
<dbReference type="InterPro" id="IPR031314">
    <property type="entry name" value="DNK_dom"/>
</dbReference>
<comment type="caution">
    <text evidence="3">The sequence shown here is derived from an EMBL/GenBank/DDBJ whole genome shotgun (WGS) entry which is preliminary data.</text>
</comment>
<evidence type="ECO:0000256" key="1">
    <source>
        <dbReference type="PIRSR" id="PIRSR000705-3"/>
    </source>
</evidence>
<dbReference type="AlphaFoldDB" id="A0A956N878"/>
<sequence>MATGKFLAIEGVIGVGKTTLTRVLAERTGGTTVLEAVEENPFLASFYEDRRRFAFQTQLFFLLSRYRQQMALVQRDLFANAVVSDYLFQKDRIFASINLADAEMELYDQILPLLERDLPRPDRVVYLRADLAVLLSRIEKRGRPFEKRIDPDYLETLREAYDYFFFHYQDAPLLVVNTNEIDVVGNEEHREQLVNRILQHDKGTAYYNPA</sequence>
<proteinExistence type="predicted"/>
<dbReference type="EMBL" id="JAGQHS010000001">
    <property type="protein sequence ID" value="MCA9754166.1"/>
    <property type="molecule type" value="Genomic_DNA"/>
</dbReference>
<evidence type="ECO:0000313" key="4">
    <source>
        <dbReference type="Proteomes" id="UP000739538"/>
    </source>
</evidence>
<reference evidence="3" key="1">
    <citation type="submission" date="2020-04" db="EMBL/GenBank/DDBJ databases">
        <authorList>
            <person name="Zhang T."/>
        </authorList>
    </citation>
    <scope>NUCLEOTIDE SEQUENCE</scope>
    <source>
        <strain evidence="3">HKST-UBA02</strain>
    </source>
</reference>
<keyword evidence="3" id="KW-0808">Transferase</keyword>
<dbReference type="GO" id="GO:0019136">
    <property type="term" value="F:deoxynucleoside kinase activity"/>
    <property type="evidence" value="ECO:0007669"/>
    <property type="project" value="InterPro"/>
</dbReference>
<protein>
    <submittedName>
        <fullName evidence="3">Deoxynucleoside kinase</fullName>
    </submittedName>
</protein>
<feature type="binding site" evidence="1">
    <location>
        <begin position="137"/>
        <end position="141"/>
    </location>
    <ligand>
        <name>ATP</name>
        <dbReference type="ChEBI" id="CHEBI:30616"/>
    </ligand>
</feature>
<dbReference type="PIRSF" id="PIRSF000705">
    <property type="entry name" value="DNK"/>
    <property type="match status" value="1"/>
</dbReference>
<feature type="binding site" evidence="1">
    <location>
        <begin position="11"/>
        <end position="19"/>
    </location>
    <ligand>
        <name>ATP</name>
        <dbReference type="ChEBI" id="CHEBI:30616"/>
    </ligand>
</feature>
<name>A0A956N878_UNCEI</name>
<keyword evidence="3" id="KW-0418">Kinase</keyword>
<dbReference type="CDD" id="cd01673">
    <property type="entry name" value="dNK"/>
    <property type="match status" value="1"/>
</dbReference>
<dbReference type="Proteomes" id="UP000739538">
    <property type="component" value="Unassembled WGS sequence"/>
</dbReference>
<keyword evidence="1" id="KW-0067">ATP-binding</keyword>
<reference evidence="3" key="2">
    <citation type="journal article" date="2021" name="Microbiome">
        <title>Successional dynamics and alternative stable states in a saline activated sludge microbial community over 9 years.</title>
        <authorList>
            <person name="Wang Y."/>
            <person name="Ye J."/>
            <person name="Ju F."/>
            <person name="Liu L."/>
            <person name="Boyd J.A."/>
            <person name="Deng Y."/>
            <person name="Parks D.H."/>
            <person name="Jiang X."/>
            <person name="Yin X."/>
            <person name="Woodcroft B.J."/>
            <person name="Tyson G.W."/>
            <person name="Hugenholtz P."/>
            <person name="Polz M.F."/>
            <person name="Zhang T."/>
        </authorList>
    </citation>
    <scope>NUCLEOTIDE SEQUENCE</scope>
    <source>
        <strain evidence="3">HKST-UBA02</strain>
    </source>
</reference>
<dbReference type="GO" id="GO:0005737">
    <property type="term" value="C:cytoplasm"/>
    <property type="evidence" value="ECO:0007669"/>
    <property type="project" value="TreeGrafter"/>
</dbReference>
<dbReference type="PANTHER" id="PTHR10513">
    <property type="entry name" value="DEOXYNUCLEOSIDE KINASE"/>
    <property type="match status" value="1"/>
</dbReference>
<dbReference type="Pfam" id="PF01712">
    <property type="entry name" value="dNK"/>
    <property type="match status" value="1"/>
</dbReference>
<dbReference type="Gene3D" id="3.40.50.300">
    <property type="entry name" value="P-loop containing nucleotide triphosphate hydrolases"/>
    <property type="match status" value="1"/>
</dbReference>
<dbReference type="SUPFAM" id="SSF52540">
    <property type="entry name" value="P-loop containing nucleoside triphosphate hydrolases"/>
    <property type="match status" value="1"/>
</dbReference>
<evidence type="ECO:0000259" key="2">
    <source>
        <dbReference type="Pfam" id="PF01712"/>
    </source>
</evidence>